<dbReference type="InterPro" id="IPR029062">
    <property type="entry name" value="Class_I_gatase-like"/>
</dbReference>
<proteinExistence type="predicted"/>
<dbReference type="Proteomes" id="UP000018745">
    <property type="component" value="Chromosome"/>
</dbReference>
<dbReference type="SUPFAM" id="SSF52317">
    <property type="entry name" value="Class I glutamine amidotransferase-like"/>
    <property type="match status" value="1"/>
</dbReference>
<dbReference type="InterPro" id="IPR002818">
    <property type="entry name" value="DJ-1/PfpI"/>
</dbReference>
<gene>
    <name evidence="2" type="ORF">OVS_01290</name>
</gene>
<accession>A0ABM5P0G0</accession>
<dbReference type="PANTHER" id="PTHR48094:SF12">
    <property type="entry name" value="PARKINSON DISEASE PROTEIN 7 HOMOLOG"/>
    <property type="match status" value="1"/>
</dbReference>
<dbReference type="InterPro" id="IPR050325">
    <property type="entry name" value="Prot/Nucl_acid_deglycase"/>
</dbReference>
<dbReference type="Pfam" id="PF01965">
    <property type="entry name" value="DJ-1_PfpI"/>
    <property type="match status" value="1"/>
</dbReference>
<evidence type="ECO:0000259" key="1">
    <source>
        <dbReference type="Pfam" id="PF01965"/>
    </source>
</evidence>
<name>A0ABM5P0G0_9MOLU</name>
<organism evidence="2 3">
    <name type="scientific">Mycoplasma ovis str. Michigan</name>
    <dbReference type="NCBI Taxonomy" id="1415773"/>
    <lineage>
        <taxon>Bacteria</taxon>
        <taxon>Bacillati</taxon>
        <taxon>Mycoplasmatota</taxon>
        <taxon>Mollicutes</taxon>
        <taxon>Mycoplasmataceae</taxon>
        <taxon>Mycoplasma</taxon>
    </lineage>
</organism>
<dbReference type="EMBL" id="CP006935">
    <property type="protein sequence ID" value="AHC39879.1"/>
    <property type="molecule type" value="Genomic_DNA"/>
</dbReference>
<dbReference type="PANTHER" id="PTHR48094">
    <property type="entry name" value="PROTEIN/NUCLEIC ACID DEGLYCASE DJ-1-RELATED"/>
    <property type="match status" value="1"/>
</dbReference>
<reference evidence="2 3" key="1">
    <citation type="journal article" date="2014" name="Genome Announc.">
        <title>Complete Genome Sequence of Mycoplasma ovis Strain Michigan, a Hemoplasma of Sheep with Two Distinct 16S rRNA Genes.</title>
        <authorList>
            <person name="Deshuillers P.L."/>
            <person name="Santos A.P."/>
            <person name="do Nascimento N.C."/>
            <person name="Hampel J.A."/>
            <person name="Bergin I.L."/>
            <person name="Dyson M.C."/>
            <person name="Messick J.B."/>
        </authorList>
    </citation>
    <scope>NUCLEOTIDE SEQUENCE [LARGE SCALE GENOMIC DNA]</scope>
    <source>
        <strain evidence="2 3">Michigan</strain>
    </source>
</reference>
<feature type="domain" description="DJ-1/PfpI" evidence="1">
    <location>
        <begin position="10"/>
        <end position="186"/>
    </location>
</feature>
<evidence type="ECO:0000313" key="3">
    <source>
        <dbReference type="Proteomes" id="UP000018745"/>
    </source>
</evidence>
<dbReference type="Gene3D" id="3.40.50.880">
    <property type="match status" value="1"/>
</dbReference>
<dbReference type="RefSeq" id="WP_024071045.1">
    <property type="nucleotide sequence ID" value="NC_023062.1"/>
</dbReference>
<evidence type="ECO:0000313" key="2">
    <source>
        <dbReference type="EMBL" id="AHC39879.1"/>
    </source>
</evidence>
<protein>
    <recommendedName>
        <fullName evidence="1">DJ-1/PfpI domain-containing protein</fullName>
    </recommendedName>
</protein>
<keyword evidence="3" id="KW-1185">Reference proteome</keyword>
<sequence>MSSESNRIVRIGIIVANRIEDMEFIIPFDIWRRAKYVVETISCEVKNVASLNYTDIKFTSNLRLKLTNLDQYDLLFFPGGPGFRAYFAPPATAKDMGESKLHLAVKKFYKDENKWLVAICAAPAAIMSIIEREWDPDIKFTCYNDPRLIGDYSKLWVDTPIYVDQKKKFITAQAAACSLPLAFLVVELFSGKEEAIRLANSIMYNYVSPLG</sequence>